<sequence length="283" mass="30552">MLETSSVYHGLWRALVEHRWETTDYFHMPIGEWMLITFEFLVLMGIRSGSHPVDVDPSLLSLNRLVDLLGFALELSGSSLIEAFAASLGVILFLAFAEMRGNSTLLPRQEGLSSVDGDIPDSYSSPSRHARRYRHCRPGSQGIDPFLSLGGIYNIRVLSTLAIKVDPTANRSLEVCFDILGGMEAGFGPRGVLIPSIETSVASGTSSGHIPPSFEVSVIGLLLACLTPIYQSRALFASSKGITADLFSFCLFDSLLLSGSRDVYCCGLPSECFVRGANPGGLP</sequence>
<evidence type="ECO:0000313" key="2">
    <source>
        <dbReference type="Proteomes" id="UP000027138"/>
    </source>
</evidence>
<accession>A0A067JGJ1</accession>
<gene>
    <name evidence="1" type="ORF">JCGZ_00511</name>
</gene>
<evidence type="ECO:0008006" key="3">
    <source>
        <dbReference type="Google" id="ProtNLM"/>
    </source>
</evidence>
<dbReference type="EMBL" id="KK915297">
    <property type="protein sequence ID" value="KDP23046.1"/>
    <property type="molecule type" value="Genomic_DNA"/>
</dbReference>
<dbReference type="OrthoDB" id="1837613at2759"/>
<name>A0A067JGJ1_JATCU</name>
<keyword evidence="2" id="KW-1185">Reference proteome</keyword>
<proteinExistence type="predicted"/>
<reference evidence="1 2" key="1">
    <citation type="journal article" date="2014" name="PLoS ONE">
        <title>Global Analysis of Gene Expression Profiles in Physic Nut (Jatropha curcas L.) Seedlings Exposed to Salt Stress.</title>
        <authorList>
            <person name="Zhang L."/>
            <person name="Zhang C."/>
            <person name="Wu P."/>
            <person name="Chen Y."/>
            <person name="Li M."/>
            <person name="Jiang H."/>
            <person name="Wu G."/>
        </authorList>
    </citation>
    <scope>NUCLEOTIDE SEQUENCE [LARGE SCALE GENOMIC DNA]</scope>
    <source>
        <strain evidence="2">cv. GZQX0401</strain>
        <tissue evidence="1">Young leaves</tissue>
    </source>
</reference>
<evidence type="ECO:0000313" key="1">
    <source>
        <dbReference type="EMBL" id="KDP23046.1"/>
    </source>
</evidence>
<protein>
    <recommendedName>
        <fullName evidence="3">Aminotransferase-like plant mobile domain-containing protein</fullName>
    </recommendedName>
</protein>
<organism evidence="1 2">
    <name type="scientific">Jatropha curcas</name>
    <name type="common">Barbados nut</name>
    <dbReference type="NCBI Taxonomy" id="180498"/>
    <lineage>
        <taxon>Eukaryota</taxon>
        <taxon>Viridiplantae</taxon>
        <taxon>Streptophyta</taxon>
        <taxon>Embryophyta</taxon>
        <taxon>Tracheophyta</taxon>
        <taxon>Spermatophyta</taxon>
        <taxon>Magnoliopsida</taxon>
        <taxon>eudicotyledons</taxon>
        <taxon>Gunneridae</taxon>
        <taxon>Pentapetalae</taxon>
        <taxon>rosids</taxon>
        <taxon>fabids</taxon>
        <taxon>Malpighiales</taxon>
        <taxon>Euphorbiaceae</taxon>
        <taxon>Crotonoideae</taxon>
        <taxon>Jatropheae</taxon>
        <taxon>Jatropha</taxon>
    </lineage>
</organism>
<dbReference type="AlphaFoldDB" id="A0A067JGJ1"/>
<dbReference type="Proteomes" id="UP000027138">
    <property type="component" value="Unassembled WGS sequence"/>
</dbReference>